<reference evidence="1" key="1">
    <citation type="journal article" date="2019" name="bioRxiv">
        <title>The Genome of the Zebra Mussel, Dreissena polymorpha: A Resource for Invasive Species Research.</title>
        <authorList>
            <person name="McCartney M.A."/>
            <person name="Auch B."/>
            <person name="Kono T."/>
            <person name="Mallez S."/>
            <person name="Zhang Y."/>
            <person name="Obille A."/>
            <person name="Becker A."/>
            <person name="Abrahante J.E."/>
            <person name="Garbe J."/>
            <person name="Badalamenti J.P."/>
            <person name="Herman A."/>
            <person name="Mangelson H."/>
            <person name="Liachko I."/>
            <person name="Sullivan S."/>
            <person name="Sone E.D."/>
            <person name="Koren S."/>
            <person name="Silverstein K.A.T."/>
            <person name="Beckman K.B."/>
            <person name="Gohl D.M."/>
        </authorList>
    </citation>
    <scope>NUCLEOTIDE SEQUENCE</scope>
    <source>
        <strain evidence="1">Duluth1</strain>
        <tissue evidence="1">Whole animal</tissue>
    </source>
</reference>
<proteinExistence type="predicted"/>
<protein>
    <submittedName>
        <fullName evidence="1">Uncharacterized protein</fullName>
    </submittedName>
</protein>
<gene>
    <name evidence="1" type="ORF">DPMN_107518</name>
</gene>
<dbReference type="EMBL" id="JAIWYP010000004">
    <property type="protein sequence ID" value="KAH3834199.1"/>
    <property type="molecule type" value="Genomic_DNA"/>
</dbReference>
<name>A0A9D4K768_DREPO</name>
<keyword evidence="2" id="KW-1185">Reference proteome</keyword>
<organism evidence="1 2">
    <name type="scientific">Dreissena polymorpha</name>
    <name type="common">Zebra mussel</name>
    <name type="synonym">Mytilus polymorpha</name>
    <dbReference type="NCBI Taxonomy" id="45954"/>
    <lineage>
        <taxon>Eukaryota</taxon>
        <taxon>Metazoa</taxon>
        <taxon>Spiralia</taxon>
        <taxon>Lophotrochozoa</taxon>
        <taxon>Mollusca</taxon>
        <taxon>Bivalvia</taxon>
        <taxon>Autobranchia</taxon>
        <taxon>Heteroconchia</taxon>
        <taxon>Euheterodonta</taxon>
        <taxon>Imparidentia</taxon>
        <taxon>Neoheterodontei</taxon>
        <taxon>Myida</taxon>
        <taxon>Dreissenoidea</taxon>
        <taxon>Dreissenidae</taxon>
        <taxon>Dreissena</taxon>
    </lineage>
</organism>
<dbReference type="Proteomes" id="UP000828390">
    <property type="component" value="Unassembled WGS sequence"/>
</dbReference>
<evidence type="ECO:0000313" key="1">
    <source>
        <dbReference type="EMBL" id="KAH3834199.1"/>
    </source>
</evidence>
<evidence type="ECO:0000313" key="2">
    <source>
        <dbReference type="Proteomes" id="UP000828390"/>
    </source>
</evidence>
<accession>A0A9D4K768</accession>
<dbReference type="AlphaFoldDB" id="A0A9D4K768"/>
<reference evidence="1" key="2">
    <citation type="submission" date="2020-11" db="EMBL/GenBank/DDBJ databases">
        <authorList>
            <person name="McCartney M.A."/>
            <person name="Auch B."/>
            <person name="Kono T."/>
            <person name="Mallez S."/>
            <person name="Becker A."/>
            <person name="Gohl D.M."/>
            <person name="Silverstein K.A.T."/>
            <person name="Koren S."/>
            <person name="Bechman K.B."/>
            <person name="Herman A."/>
            <person name="Abrahante J.E."/>
            <person name="Garbe J."/>
        </authorList>
    </citation>
    <scope>NUCLEOTIDE SEQUENCE</scope>
    <source>
        <strain evidence="1">Duluth1</strain>
        <tissue evidence="1">Whole animal</tissue>
    </source>
</reference>
<comment type="caution">
    <text evidence="1">The sequence shown here is derived from an EMBL/GenBank/DDBJ whole genome shotgun (WGS) entry which is preliminary data.</text>
</comment>
<sequence length="51" mass="5719">MATAAMARLSRLWTSSSINSPTKYRLYKSHVASRLLDMNASRGHRTHDTGI</sequence>